<evidence type="ECO:0000256" key="3">
    <source>
        <dbReference type="ARBA" id="ARBA00022605"/>
    </source>
</evidence>
<evidence type="ECO:0000256" key="6">
    <source>
        <dbReference type="ARBA" id="ARBA00050557"/>
    </source>
</evidence>
<dbReference type="InterPro" id="IPR000534">
    <property type="entry name" value="Semialdehyde_DH_NAD-bd"/>
</dbReference>
<dbReference type="FunFam" id="3.30.360.10:FF:000014">
    <property type="entry name" value="N-acetyl-gamma-glutamyl-phosphate reductase"/>
    <property type="match status" value="1"/>
</dbReference>
<dbReference type="Pfam" id="PF22698">
    <property type="entry name" value="Semialdhyde_dhC_1"/>
    <property type="match status" value="1"/>
</dbReference>
<evidence type="ECO:0000256" key="5">
    <source>
        <dbReference type="ARBA" id="ARBA00023002"/>
    </source>
</evidence>
<keyword evidence="5 7" id="KW-0560">Oxidoreductase</keyword>
<accession>A0A3F3GTV7</accession>
<dbReference type="EC" id="1.2.1.38" evidence="7"/>
<dbReference type="Gene3D" id="3.30.360.10">
    <property type="entry name" value="Dihydrodipicolinate Reductase, domain 2"/>
    <property type="match status" value="1"/>
</dbReference>
<evidence type="ECO:0000313" key="11">
    <source>
        <dbReference type="Proteomes" id="UP000061227"/>
    </source>
</evidence>
<dbReference type="UniPathway" id="UPA00068">
    <property type="reaction ID" value="UER00108"/>
</dbReference>
<proteinExistence type="inferred from homology"/>
<dbReference type="Gene3D" id="3.40.50.720">
    <property type="entry name" value="NAD(P)-binding Rossmann-like Domain"/>
    <property type="match status" value="1"/>
</dbReference>
<dbReference type="EMBL" id="DF968065">
    <property type="protein sequence ID" value="GAP02891.1"/>
    <property type="molecule type" value="Genomic_DNA"/>
</dbReference>
<protein>
    <recommendedName>
        <fullName evidence="7">N-acetyl-gamma-glutamyl-phosphate reductase</fullName>
        <shortName evidence="7">AGPR</shortName>
        <ecNumber evidence="7">1.2.1.38</ecNumber>
    </recommendedName>
    <alternativeName>
        <fullName evidence="7">N-acetyl-glutamate semialdehyde dehydrogenase</fullName>
        <shortName evidence="7">NAGSA dehydrogenase</shortName>
    </alternativeName>
</protein>
<comment type="subcellular location">
    <subcellularLocation>
        <location evidence="7">Cytoplasm</location>
    </subcellularLocation>
</comment>
<dbReference type="AlphaFoldDB" id="A0A3F3GTV7"/>
<dbReference type="RefSeq" id="WP_059377984.1">
    <property type="nucleotide sequence ID" value="NZ_DF968065.1"/>
</dbReference>
<dbReference type="InterPro" id="IPR036291">
    <property type="entry name" value="NAD(P)-bd_dom_sf"/>
</dbReference>
<dbReference type="SUPFAM" id="SSF55347">
    <property type="entry name" value="Glyceraldehyde-3-phosphate dehydrogenase-like, C-terminal domain"/>
    <property type="match status" value="1"/>
</dbReference>
<comment type="similarity">
    <text evidence="7">Belongs to the NAGSA dehydrogenase family. Type 1 subfamily.</text>
</comment>
<dbReference type="GO" id="GO:0051287">
    <property type="term" value="F:NAD binding"/>
    <property type="evidence" value="ECO:0007669"/>
    <property type="project" value="InterPro"/>
</dbReference>
<dbReference type="InterPro" id="IPR050085">
    <property type="entry name" value="AGPR"/>
</dbReference>
<evidence type="ECO:0000256" key="4">
    <source>
        <dbReference type="ARBA" id="ARBA00022857"/>
    </source>
</evidence>
<evidence type="ECO:0000256" key="1">
    <source>
        <dbReference type="ARBA" id="ARBA00004862"/>
    </source>
</evidence>
<dbReference type="GO" id="GO:0006526">
    <property type="term" value="P:L-arginine biosynthetic process"/>
    <property type="evidence" value="ECO:0007669"/>
    <property type="project" value="UniProtKB-UniRule"/>
</dbReference>
<dbReference type="GO" id="GO:0005737">
    <property type="term" value="C:cytoplasm"/>
    <property type="evidence" value="ECO:0007669"/>
    <property type="project" value="UniProtKB-SubCell"/>
</dbReference>
<dbReference type="SMART" id="SM00859">
    <property type="entry name" value="Semialdhyde_dh"/>
    <property type="match status" value="1"/>
</dbReference>
<sequence length="343" mass="37410">MNAAISGVTGYAGMQLYALLQEHPEIETINVYQHDLEDAIPLIELNPRLHLTSPQLAYPYDSQAIMDDNDLIFFATPAGVTSELADPYLAADFPVIDLSGDFRLKDPIEYQKWYKKTPADQAALSAAYYGLTDIYENPGARYVANPGCYATATLLGLAPAVMCDLIEPDSIVVDAKSGLSGAGKALTQSAHFSQANENLQVYKANQHKHIPEILAELKKWNPKVKQLQFMTTLVPIDRGIMSTIYAKVKPGVTSNTVLAHYHDLYKDNPFIEVTGETLPDIKAVLGTNDCKIGLVLNPTTGYLMIVSVIDNMLKGAAGQAVQNMNQLFNFPVTTGLALTPVAF</sequence>
<dbReference type="InterPro" id="IPR023013">
    <property type="entry name" value="AGPR_AS"/>
</dbReference>
<evidence type="ECO:0000256" key="8">
    <source>
        <dbReference type="PROSITE-ProRule" id="PRU10010"/>
    </source>
</evidence>
<evidence type="ECO:0000256" key="7">
    <source>
        <dbReference type="HAMAP-Rule" id="MF_00150"/>
    </source>
</evidence>
<dbReference type="GO" id="GO:0070401">
    <property type="term" value="F:NADP+ binding"/>
    <property type="evidence" value="ECO:0007669"/>
    <property type="project" value="InterPro"/>
</dbReference>
<evidence type="ECO:0000259" key="9">
    <source>
        <dbReference type="SMART" id="SM00859"/>
    </source>
</evidence>
<dbReference type="SUPFAM" id="SSF51735">
    <property type="entry name" value="NAD(P)-binding Rossmann-fold domains"/>
    <property type="match status" value="1"/>
</dbReference>
<feature type="domain" description="Semialdehyde dehydrogenase NAD-binding" evidence="9">
    <location>
        <begin position="2"/>
        <end position="142"/>
    </location>
</feature>
<dbReference type="InterPro" id="IPR000706">
    <property type="entry name" value="AGPR_type-1"/>
</dbReference>
<keyword evidence="3 7" id="KW-0028">Amino-acid biosynthesis</keyword>
<name>A0A3F3GTV7_9LACO</name>
<evidence type="ECO:0000313" key="10">
    <source>
        <dbReference type="EMBL" id="GAP02891.1"/>
    </source>
</evidence>
<dbReference type="CDD" id="cd17895">
    <property type="entry name" value="AGPR_1_N"/>
    <property type="match status" value="1"/>
</dbReference>
<dbReference type="Proteomes" id="UP000061227">
    <property type="component" value="Unassembled WGS sequence"/>
</dbReference>
<evidence type="ECO:0000256" key="2">
    <source>
        <dbReference type="ARBA" id="ARBA00022571"/>
    </source>
</evidence>
<dbReference type="OrthoDB" id="9801289at2"/>
<dbReference type="PANTHER" id="PTHR32338:SF10">
    <property type="entry name" value="N-ACETYL-GAMMA-GLUTAMYL-PHOSPHATE REDUCTASE, CHLOROPLASTIC-RELATED"/>
    <property type="match status" value="1"/>
</dbReference>
<dbReference type="HAMAP" id="MF_00150">
    <property type="entry name" value="ArgC_type1"/>
    <property type="match status" value="1"/>
</dbReference>
<feature type="active site" evidence="7 8">
    <location>
        <position position="148"/>
    </location>
</feature>
<reference evidence="10 11" key="1">
    <citation type="journal article" date="2015" name="BMC Genomics">
        <title>Comparative genomics of Fructobacillus spp. and Leuconostoc spp. reveals niche-specific evolution of Fructobacillus spp.</title>
        <authorList>
            <person name="Endo A."/>
            <person name="Tanizawa Y."/>
            <person name="Tanaka N."/>
            <person name="Maeno S."/>
            <person name="Kumar H."/>
            <person name="Shiwa Y."/>
            <person name="Okada S."/>
            <person name="Yoshikawa H."/>
            <person name="Dicks L."/>
            <person name="Nakagawa J."/>
            <person name="Arita M."/>
        </authorList>
    </citation>
    <scope>NUCLEOTIDE SEQUENCE [LARGE SCALE GENOMIC DNA]</scope>
    <source>
        <strain evidence="10 11">DSM 15468</strain>
    </source>
</reference>
<keyword evidence="7" id="KW-0963">Cytoplasm</keyword>
<dbReference type="InterPro" id="IPR058924">
    <property type="entry name" value="AGPR_dimerisation_dom"/>
</dbReference>
<keyword evidence="2 7" id="KW-0055">Arginine biosynthesis</keyword>
<dbReference type="PANTHER" id="PTHR32338">
    <property type="entry name" value="N-ACETYL-GAMMA-GLUTAMYL-PHOSPHATE REDUCTASE, CHLOROPLASTIC-RELATED-RELATED"/>
    <property type="match status" value="1"/>
</dbReference>
<dbReference type="CDD" id="cd23934">
    <property type="entry name" value="AGPR_1_C"/>
    <property type="match status" value="1"/>
</dbReference>
<dbReference type="STRING" id="220714.SAMN05660469_1261"/>
<dbReference type="NCBIfam" id="TIGR01850">
    <property type="entry name" value="argC"/>
    <property type="match status" value="1"/>
</dbReference>
<dbReference type="Pfam" id="PF01118">
    <property type="entry name" value="Semialdhyde_dh"/>
    <property type="match status" value="1"/>
</dbReference>
<comment type="function">
    <text evidence="7">Catalyzes the NADPH-dependent reduction of N-acetyl-5-glutamyl phosphate to yield N-acetyl-L-glutamate 5-semialdehyde.</text>
</comment>
<dbReference type="GO" id="GO:0003942">
    <property type="term" value="F:N-acetyl-gamma-glutamyl-phosphate reductase activity"/>
    <property type="evidence" value="ECO:0007669"/>
    <property type="project" value="UniProtKB-UniRule"/>
</dbReference>
<keyword evidence="11" id="KW-1185">Reference proteome</keyword>
<gene>
    <name evidence="7 10" type="primary">argC</name>
    <name evidence="10" type="ORF">FPFC_030710</name>
</gene>
<dbReference type="PROSITE" id="PS01224">
    <property type="entry name" value="ARGC"/>
    <property type="match status" value="1"/>
</dbReference>
<comment type="catalytic activity">
    <reaction evidence="6 7">
        <text>N-acetyl-L-glutamate 5-semialdehyde + phosphate + NADP(+) = N-acetyl-L-glutamyl 5-phosphate + NADPH + H(+)</text>
        <dbReference type="Rhea" id="RHEA:21588"/>
        <dbReference type="ChEBI" id="CHEBI:15378"/>
        <dbReference type="ChEBI" id="CHEBI:29123"/>
        <dbReference type="ChEBI" id="CHEBI:43474"/>
        <dbReference type="ChEBI" id="CHEBI:57783"/>
        <dbReference type="ChEBI" id="CHEBI:57936"/>
        <dbReference type="ChEBI" id="CHEBI:58349"/>
        <dbReference type="EC" id="1.2.1.38"/>
    </reaction>
</comment>
<comment type="pathway">
    <text evidence="1 7">Amino-acid biosynthesis; L-arginine biosynthesis; N(2)-acetyl-L-ornithine from L-glutamate: step 3/4.</text>
</comment>
<organism evidence="10 11">
    <name type="scientific">Fructobacillus pseudoficulneus</name>
    <dbReference type="NCBI Taxonomy" id="220714"/>
    <lineage>
        <taxon>Bacteria</taxon>
        <taxon>Bacillati</taxon>
        <taxon>Bacillota</taxon>
        <taxon>Bacilli</taxon>
        <taxon>Lactobacillales</taxon>
        <taxon>Lactobacillaceae</taxon>
        <taxon>Fructobacillus</taxon>
    </lineage>
</organism>
<keyword evidence="4 7" id="KW-0521">NADP</keyword>